<reference evidence="1 2" key="1">
    <citation type="submission" date="2016-10" db="EMBL/GenBank/DDBJ databases">
        <authorList>
            <person name="de Groot N.N."/>
        </authorList>
    </citation>
    <scope>NUCLEOTIDE SEQUENCE [LARGE SCALE GENOMIC DNA]</scope>
    <source>
        <strain evidence="1 2">CGMCC 4.7037</strain>
    </source>
</reference>
<accession>A0A1H5Y8L1</accession>
<evidence type="ECO:0000313" key="1">
    <source>
        <dbReference type="EMBL" id="SEG20304.1"/>
    </source>
</evidence>
<name>A0A1H5Y8L1_9ACTN</name>
<dbReference type="RefSeq" id="WP_200823801.1">
    <property type="nucleotide sequence ID" value="NZ_FNVT01000002.1"/>
</dbReference>
<sequence>MPETQRGRAFALLLTGTMTRQGLAAAAGGALGEIAALGPAVTPAGAASTIAALMPWPTLSPTRRP</sequence>
<protein>
    <submittedName>
        <fullName evidence="1">Uncharacterized protein</fullName>
    </submittedName>
</protein>
<keyword evidence="2" id="KW-1185">Reference proteome</keyword>
<dbReference type="EMBL" id="FNVT01000002">
    <property type="protein sequence ID" value="SEG20304.1"/>
    <property type="molecule type" value="Genomic_DNA"/>
</dbReference>
<organism evidence="1 2">
    <name type="scientific">Nonomuraea solani</name>
    <dbReference type="NCBI Taxonomy" id="1144553"/>
    <lineage>
        <taxon>Bacteria</taxon>
        <taxon>Bacillati</taxon>
        <taxon>Actinomycetota</taxon>
        <taxon>Actinomycetes</taxon>
        <taxon>Streptosporangiales</taxon>
        <taxon>Streptosporangiaceae</taxon>
        <taxon>Nonomuraea</taxon>
    </lineage>
</organism>
<proteinExistence type="predicted"/>
<dbReference type="AlphaFoldDB" id="A0A1H5Y8L1"/>
<evidence type="ECO:0000313" key="2">
    <source>
        <dbReference type="Proteomes" id="UP000236732"/>
    </source>
</evidence>
<gene>
    <name evidence="1" type="ORF">SAMN05444920_102181</name>
</gene>
<dbReference type="Proteomes" id="UP000236732">
    <property type="component" value="Unassembled WGS sequence"/>
</dbReference>